<name>A0A512RP84_9BACT</name>
<keyword evidence="6" id="KW-1185">Reference proteome</keyword>
<dbReference type="PANTHER" id="PTHR42693:SF53">
    <property type="entry name" value="ENDO-4-O-SULFATASE"/>
    <property type="match status" value="1"/>
</dbReference>
<proteinExistence type="inferred from homology"/>
<accession>A0A512RP84</accession>
<keyword evidence="3" id="KW-0732">Signal</keyword>
<dbReference type="Gene3D" id="3.40.720.10">
    <property type="entry name" value="Alkaline Phosphatase, subunit A"/>
    <property type="match status" value="1"/>
</dbReference>
<evidence type="ECO:0000313" key="6">
    <source>
        <dbReference type="Proteomes" id="UP000321436"/>
    </source>
</evidence>
<keyword evidence="2" id="KW-0378">Hydrolase</keyword>
<dbReference type="PANTHER" id="PTHR42693">
    <property type="entry name" value="ARYLSULFATASE FAMILY MEMBER"/>
    <property type="match status" value="1"/>
</dbReference>
<gene>
    <name evidence="5" type="ORF">CCY01nite_37700</name>
</gene>
<dbReference type="GO" id="GO:0004065">
    <property type="term" value="F:arylsulfatase activity"/>
    <property type="evidence" value="ECO:0007669"/>
    <property type="project" value="TreeGrafter"/>
</dbReference>
<dbReference type="SUPFAM" id="SSF53649">
    <property type="entry name" value="Alkaline phosphatase-like"/>
    <property type="match status" value="1"/>
</dbReference>
<evidence type="ECO:0000313" key="5">
    <source>
        <dbReference type="EMBL" id="GEP97510.1"/>
    </source>
</evidence>
<sequence>MRSLLLLCLLAASCTAQQKQEATKKPNIVLILADDLGYGDVGCFGQTKIHTPYLDSLATRGIRLTQFYAGTTVCAPSRSSLMTGQHTGHTPIRGNREIQPEGQWPLPDTVSTIAEILQKAGYATGAFGKWGLGAVGSVGDPVKRGFGEFFGYNCQRQSHNFFPDHLWHNDQRIDYPNTPDSQNVYAAQEIQERALAFIDAHKEEPFFLFLPYTLPHAALQLPAGDSTFEYYKKAFNEQPRPVPATWDGKGYQPQAYPHAAYAAMVSRLDTYAGQVLHKLRDLGLDSNTIVIFTSDNGPHQEGGHDPDFFKSNGPFRGIKRDVYEGGIHEPMIVSWPGHIRPGATSEHVGAFWDFMPTFAELAGVAAPSQTDGISFLPALTGKGTQRQHDYLYWEFHEKGGRRAVRMGNWKAVQLDVIAQPDGPVELYQLDSDPGEEKDVAAQHPEIVEKMRALMREAHRPNSAFPKMDGQ</sequence>
<organism evidence="5 6">
    <name type="scientific">Chitinophaga cymbidii</name>
    <dbReference type="NCBI Taxonomy" id="1096750"/>
    <lineage>
        <taxon>Bacteria</taxon>
        <taxon>Pseudomonadati</taxon>
        <taxon>Bacteroidota</taxon>
        <taxon>Chitinophagia</taxon>
        <taxon>Chitinophagales</taxon>
        <taxon>Chitinophagaceae</taxon>
        <taxon>Chitinophaga</taxon>
    </lineage>
</organism>
<dbReference type="InterPro" id="IPR050738">
    <property type="entry name" value="Sulfatase"/>
</dbReference>
<dbReference type="OrthoDB" id="9764377at2"/>
<dbReference type="InterPro" id="IPR017850">
    <property type="entry name" value="Alkaline_phosphatase_core_sf"/>
</dbReference>
<feature type="signal peptide" evidence="3">
    <location>
        <begin position="1"/>
        <end position="18"/>
    </location>
</feature>
<protein>
    <submittedName>
        <fullName evidence="5">Arylsulfatase</fullName>
    </submittedName>
</protein>
<comment type="similarity">
    <text evidence="1">Belongs to the sulfatase family.</text>
</comment>
<evidence type="ECO:0000259" key="4">
    <source>
        <dbReference type="Pfam" id="PF00884"/>
    </source>
</evidence>
<dbReference type="AlphaFoldDB" id="A0A512RP84"/>
<dbReference type="RefSeq" id="WP_146865176.1">
    <property type="nucleotide sequence ID" value="NZ_BKAU01000005.1"/>
</dbReference>
<dbReference type="Pfam" id="PF00884">
    <property type="entry name" value="Sulfatase"/>
    <property type="match status" value="1"/>
</dbReference>
<feature type="chain" id="PRO_5021868864" evidence="3">
    <location>
        <begin position="19"/>
        <end position="470"/>
    </location>
</feature>
<comment type="caution">
    <text evidence="5">The sequence shown here is derived from an EMBL/GenBank/DDBJ whole genome shotgun (WGS) entry which is preliminary data.</text>
</comment>
<dbReference type="Proteomes" id="UP000321436">
    <property type="component" value="Unassembled WGS sequence"/>
</dbReference>
<feature type="domain" description="Sulfatase N-terminal" evidence="4">
    <location>
        <begin position="26"/>
        <end position="364"/>
    </location>
</feature>
<evidence type="ECO:0000256" key="1">
    <source>
        <dbReference type="ARBA" id="ARBA00008779"/>
    </source>
</evidence>
<dbReference type="EMBL" id="BKAU01000005">
    <property type="protein sequence ID" value="GEP97510.1"/>
    <property type="molecule type" value="Genomic_DNA"/>
</dbReference>
<dbReference type="Gene3D" id="3.30.1120.10">
    <property type="match status" value="1"/>
</dbReference>
<evidence type="ECO:0000256" key="2">
    <source>
        <dbReference type="ARBA" id="ARBA00022801"/>
    </source>
</evidence>
<dbReference type="CDD" id="cd16145">
    <property type="entry name" value="ARS_like"/>
    <property type="match status" value="1"/>
</dbReference>
<reference evidence="5 6" key="1">
    <citation type="submission" date="2019-07" db="EMBL/GenBank/DDBJ databases">
        <title>Whole genome shotgun sequence of Chitinophaga cymbidii NBRC 109752.</title>
        <authorList>
            <person name="Hosoyama A."/>
            <person name="Uohara A."/>
            <person name="Ohji S."/>
            <person name="Ichikawa N."/>
        </authorList>
    </citation>
    <scope>NUCLEOTIDE SEQUENCE [LARGE SCALE GENOMIC DNA]</scope>
    <source>
        <strain evidence="5 6">NBRC 109752</strain>
    </source>
</reference>
<dbReference type="InterPro" id="IPR000917">
    <property type="entry name" value="Sulfatase_N"/>
</dbReference>
<evidence type="ECO:0000256" key="3">
    <source>
        <dbReference type="SAM" id="SignalP"/>
    </source>
</evidence>